<evidence type="ECO:0000256" key="1">
    <source>
        <dbReference type="SAM" id="MobiDB-lite"/>
    </source>
</evidence>
<dbReference type="AlphaFoldDB" id="A0A7X9FQ74"/>
<dbReference type="Gene3D" id="1.10.3210.10">
    <property type="entry name" value="Hypothetical protein af1432"/>
    <property type="match status" value="1"/>
</dbReference>
<evidence type="ECO:0000313" key="4">
    <source>
        <dbReference type="Proteomes" id="UP000524246"/>
    </source>
</evidence>
<feature type="region of interest" description="Disordered" evidence="1">
    <location>
        <begin position="280"/>
        <end position="304"/>
    </location>
</feature>
<gene>
    <name evidence="3" type="ORF">GYA55_01360</name>
</gene>
<organism evidence="3 4">
    <name type="scientific">SAR324 cluster bacterium</name>
    <dbReference type="NCBI Taxonomy" id="2024889"/>
    <lineage>
        <taxon>Bacteria</taxon>
        <taxon>Deltaproteobacteria</taxon>
        <taxon>SAR324 cluster</taxon>
    </lineage>
</organism>
<evidence type="ECO:0000259" key="2">
    <source>
        <dbReference type="Pfam" id="PF08668"/>
    </source>
</evidence>
<reference evidence="3 4" key="1">
    <citation type="journal article" date="2020" name="Biotechnol. Biofuels">
        <title>New insights from the biogas microbiome by comprehensive genome-resolved metagenomics of nearly 1600 species originating from multiple anaerobic digesters.</title>
        <authorList>
            <person name="Campanaro S."/>
            <person name="Treu L."/>
            <person name="Rodriguez-R L.M."/>
            <person name="Kovalovszki A."/>
            <person name="Ziels R.M."/>
            <person name="Maus I."/>
            <person name="Zhu X."/>
            <person name="Kougias P.G."/>
            <person name="Basile A."/>
            <person name="Luo G."/>
            <person name="Schluter A."/>
            <person name="Konstantinidis K.T."/>
            <person name="Angelidaki I."/>
        </authorList>
    </citation>
    <scope>NUCLEOTIDE SEQUENCE [LARGE SCALE GENOMIC DNA]</scope>
    <source>
        <strain evidence="3">AS27yjCOA_65</strain>
    </source>
</reference>
<feature type="non-terminal residue" evidence="3">
    <location>
        <position position="622"/>
    </location>
</feature>
<accession>A0A7X9FQ74</accession>
<dbReference type="EMBL" id="JAAZON010000051">
    <property type="protein sequence ID" value="NMC61794.1"/>
    <property type="molecule type" value="Genomic_DNA"/>
</dbReference>
<name>A0A7X9FQ74_9DELT</name>
<comment type="caution">
    <text evidence="3">The sequence shown here is derived from an EMBL/GenBank/DDBJ whole genome shotgun (WGS) entry which is preliminary data.</text>
</comment>
<dbReference type="Pfam" id="PF08668">
    <property type="entry name" value="HDOD"/>
    <property type="match status" value="1"/>
</dbReference>
<proteinExistence type="predicted"/>
<evidence type="ECO:0000313" key="3">
    <source>
        <dbReference type="EMBL" id="NMC61794.1"/>
    </source>
</evidence>
<feature type="domain" description="HDOD" evidence="2">
    <location>
        <begin position="19"/>
        <end position="205"/>
    </location>
</feature>
<dbReference type="InterPro" id="IPR013976">
    <property type="entry name" value="HDOD"/>
</dbReference>
<sequence length="622" mass="69097">MVRERRDPLNLIAIPPNKANLEAAQAALTEHGFKAESLAQLVVKDPVLLLELYKTISSTTYARGYSVNMMPVSQMVTLLGVKILNELCQNLKGRSLPDSSELATFLEKSRAECLKISNIARLIGNSVDPQQAEQCGLIGLFARFGDMVAVLYLKEHYISAVQTEGNRTRLAYRLAKEYAFDLERAGLRYLSLHGLPEKILACIDRDSQINSTELVNRKLVVLSSIEVVTAYEEAKWDRYSPDKALPVQSHFRPLRYLGLNYEKLYQDLSDFLSKSSQKAQVDSESKATESRISDRESISKATSRSLAEAGTKRTLSGRLVPVAPPAKHAAIERGSVGFLGKAHPLVVACVRGVRNAENLFSVTQRVSFLDTVVRLIGPLLKTFPDLGSVLYKASEFYLPLATTSSEDEILTTIVEGLSAKEVVSIIVLSYLAGEFSKHCEVTGWDCIARKLPSAIEIGRTVGATFSDVGPGYGMLLTGVRHMSLAALLFHDAKNFEHYIKYLSLSSRPYDMIYEKSKWGYDHLSYCGSLLQYLGFGLEMVKAFDQFRSFSQITEIKVRNSAVVLHWAEVIQKSGTALGDSNFLQQSGIGKDDVIKVDNEIGRLTSRLKNNYWLSPIREQALV</sequence>
<protein>
    <submittedName>
        <fullName evidence="3">HDOD domain-containing protein</fullName>
    </submittedName>
</protein>
<feature type="compositionally biased region" description="Basic and acidic residues" evidence="1">
    <location>
        <begin position="281"/>
        <end position="298"/>
    </location>
</feature>
<dbReference type="SUPFAM" id="SSF109604">
    <property type="entry name" value="HD-domain/PDEase-like"/>
    <property type="match status" value="1"/>
</dbReference>
<dbReference type="Proteomes" id="UP000524246">
    <property type="component" value="Unassembled WGS sequence"/>
</dbReference>